<dbReference type="Proteomes" id="UP000296706">
    <property type="component" value="Chromosome"/>
</dbReference>
<accession>A0A4D6HFR1</accession>
<dbReference type="EMBL" id="CP031310">
    <property type="protein sequence ID" value="QCC52096.1"/>
    <property type="molecule type" value="Genomic_DNA"/>
</dbReference>
<feature type="region of interest" description="Disordered" evidence="1">
    <location>
        <begin position="268"/>
        <end position="338"/>
    </location>
</feature>
<proteinExistence type="predicted"/>
<dbReference type="AlphaFoldDB" id="A0A4D6HFR1"/>
<sequence length="338" mass="34097">MTPSRFWAFVLVIGVALVAAATLAGGATTQAAFVDDELGDGSVTAAASFDRGPPGPRAYDDANGNGQWDQGETTYTESDLYSFDDSSANLVVPSDVGTVNNSGSIDITAGSLTAETSFQSDSGSVSLSATDGDADLGGQNVLAAGRADVSATGTATVDGAAVIGVFGDSSVTGKSVSARNANVVSYFGTTTLSARERGGGPLDATNATLQSRYGGDIVLESSGDMRLENAEIQAPYGDITADLQRGGRTLFVDGASIDDADADNTLVYTPRGTTVDGTPAAGSVSARSGRGGGRPNTTNQAGTPGSTWGSDRPSPERPERPINWEAIAGELGISLSSD</sequence>
<dbReference type="GeneID" id="39848806"/>
<dbReference type="OrthoDB" id="241681at2157"/>
<protein>
    <submittedName>
        <fullName evidence="2">Uncharacterized protein</fullName>
    </submittedName>
</protein>
<feature type="compositionally biased region" description="Basic and acidic residues" evidence="1">
    <location>
        <begin position="313"/>
        <end position="322"/>
    </location>
</feature>
<evidence type="ECO:0000313" key="3">
    <source>
        <dbReference type="Proteomes" id="UP000296706"/>
    </source>
</evidence>
<evidence type="ECO:0000313" key="2">
    <source>
        <dbReference type="EMBL" id="QCC52096.1"/>
    </source>
</evidence>
<dbReference type="STRING" id="1457250.GCA_000755225_01469"/>
<name>A0A4D6HFR1_9EURY</name>
<feature type="compositionally biased region" description="Polar residues" evidence="1">
    <location>
        <begin position="295"/>
        <end position="309"/>
    </location>
</feature>
<evidence type="ECO:0000256" key="1">
    <source>
        <dbReference type="SAM" id="MobiDB-lite"/>
    </source>
</evidence>
<gene>
    <name evidence="2" type="ORF">DV733_13055</name>
</gene>
<reference evidence="2 3" key="1">
    <citation type="journal article" date="2019" name="Nat. Commun.">
        <title>A new type of DNA phosphorothioation-based antiviral system in archaea.</title>
        <authorList>
            <person name="Xiong L."/>
            <person name="Liu S."/>
            <person name="Chen S."/>
            <person name="Xiao Y."/>
            <person name="Zhu B."/>
            <person name="Gao Y."/>
            <person name="Zhang Y."/>
            <person name="Chen B."/>
            <person name="Luo J."/>
            <person name="Deng Z."/>
            <person name="Chen X."/>
            <person name="Wang L."/>
            <person name="Chen S."/>
        </authorList>
    </citation>
    <scope>NUCLEOTIDE SEQUENCE [LARGE SCALE GENOMIC DNA]</scope>
    <source>
        <strain evidence="2 3">CBA1105</strain>
    </source>
</reference>
<organism evidence="2 3">
    <name type="scientific">Halapricum salinum</name>
    <dbReference type="NCBI Taxonomy" id="1457250"/>
    <lineage>
        <taxon>Archaea</taxon>
        <taxon>Methanobacteriati</taxon>
        <taxon>Methanobacteriota</taxon>
        <taxon>Stenosarchaea group</taxon>
        <taxon>Halobacteria</taxon>
        <taxon>Halobacteriales</taxon>
        <taxon>Haloarculaceae</taxon>
        <taxon>Halapricum</taxon>
    </lineage>
</organism>
<dbReference type="KEGG" id="hsn:DV733_13055"/>
<keyword evidence="3" id="KW-1185">Reference proteome</keyword>
<dbReference type="RefSeq" id="WP_049992424.1">
    <property type="nucleotide sequence ID" value="NZ_CP031310.1"/>
</dbReference>